<keyword evidence="1" id="KW-1133">Transmembrane helix</keyword>
<organism evidence="2">
    <name type="scientific">uncultured Cytophagales bacterium</name>
    <dbReference type="NCBI Taxonomy" id="158755"/>
    <lineage>
        <taxon>Bacteria</taxon>
        <taxon>Pseudomonadati</taxon>
        <taxon>Bacteroidota</taxon>
        <taxon>Sphingobacteriia</taxon>
        <taxon>Sphingobacteriales</taxon>
        <taxon>environmental samples</taxon>
    </lineage>
</organism>
<keyword evidence="1" id="KW-0812">Transmembrane</keyword>
<keyword evidence="1" id="KW-0472">Membrane</keyword>
<evidence type="ECO:0000313" key="2">
    <source>
        <dbReference type="EMBL" id="CAA9289970.1"/>
    </source>
</evidence>
<feature type="transmembrane region" description="Helical" evidence="1">
    <location>
        <begin position="49"/>
        <end position="72"/>
    </location>
</feature>
<protein>
    <submittedName>
        <fullName evidence="2">Uncharacterized protein</fullName>
    </submittedName>
</protein>
<feature type="non-terminal residue" evidence="2">
    <location>
        <position position="1"/>
    </location>
</feature>
<feature type="non-terminal residue" evidence="2">
    <location>
        <position position="74"/>
    </location>
</feature>
<dbReference type="EMBL" id="CADCTQ010000378">
    <property type="protein sequence ID" value="CAA9289970.1"/>
    <property type="molecule type" value="Genomic_DNA"/>
</dbReference>
<sequence>WRSGALPFRTCGSGSIRSKQKGAFGAPFCFRRSGCCALVALLGRLFLKLFSLFFLCRLCGLFFLFLFGVHCLSH</sequence>
<dbReference type="AlphaFoldDB" id="A0A6J4JX25"/>
<gene>
    <name evidence="2" type="ORF">AVDCRST_MAG56-4490</name>
</gene>
<reference evidence="2" key="1">
    <citation type="submission" date="2020-02" db="EMBL/GenBank/DDBJ databases">
        <authorList>
            <person name="Meier V. D."/>
        </authorList>
    </citation>
    <scope>NUCLEOTIDE SEQUENCE</scope>
    <source>
        <strain evidence="2">AVDCRST_MAG56</strain>
    </source>
</reference>
<proteinExistence type="predicted"/>
<accession>A0A6J4JX25</accession>
<name>A0A6J4JX25_9SPHI</name>
<evidence type="ECO:0000256" key="1">
    <source>
        <dbReference type="SAM" id="Phobius"/>
    </source>
</evidence>